<sequence>MSESVIFCSFKKTYHTEYTNQSSIPTNKQHNAQNDTNKRKIFLA</sequence>
<dbReference type="Proteomes" id="UP000268436">
    <property type="component" value="Unassembled WGS sequence"/>
</dbReference>
<evidence type="ECO:0000313" key="2">
    <source>
        <dbReference type="EMBL" id="AZQ92876.1"/>
    </source>
</evidence>
<evidence type="ECO:0000313" key="4">
    <source>
        <dbReference type="Proteomes" id="UP000268436"/>
    </source>
</evidence>
<dbReference type="AlphaFoldDB" id="A0A3S9QE46"/>
<name>A0A3S9QE46_MORCA</name>
<organism evidence="2 5">
    <name type="scientific">Moraxella catarrhalis</name>
    <name type="common">Branhamella catarrhalis</name>
    <dbReference type="NCBI Taxonomy" id="480"/>
    <lineage>
        <taxon>Bacteria</taxon>
        <taxon>Pseudomonadati</taxon>
        <taxon>Pseudomonadota</taxon>
        <taxon>Gammaproteobacteria</taxon>
        <taxon>Moraxellales</taxon>
        <taxon>Moraxellaceae</taxon>
        <taxon>Moraxella</taxon>
    </lineage>
</organism>
<dbReference type="KEGG" id="mcs:DR90_978"/>
<feature type="region of interest" description="Disordered" evidence="1">
    <location>
        <begin position="21"/>
        <end position="44"/>
    </location>
</feature>
<dbReference type="EMBL" id="RYER01000003">
    <property type="protein sequence ID" value="RUO17686.1"/>
    <property type="molecule type" value="Genomic_DNA"/>
</dbReference>
<feature type="compositionally biased region" description="Polar residues" evidence="1">
    <location>
        <begin position="21"/>
        <end position="35"/>
    </location>
</feature>
<dbReference type="Proteomes" id="UP000280228">
    <property type="component" value="Chromosome"/>
</dbReference>
<dbReference type="EMBL" id="CP034662">
    <property type="protein sequence ID" value="AZQ92876.1"/>
    <property type="molecule type" value="Genomic_DNA"/>
</dbReference>
<accession>A0A3S9QE46</accession>
<evidence type="ECO:0000313" key="5">
    <source>
        <dbReference type="Proteomes" id="UP000280228"/>
    </source>
</evidence>
<evidence type="ECO:0000313" key="3">
    <source>
        <dbReference type="EMBL" id="RUO17686.1"/>
    </source>
</evidence>
<protein>
    <submittedName>
        <fullName evidence="2">Uncharacterized protein</fullName>
    </submittedName>
</protein>
<proteinExistence type="predicted"/>
<reference evidence="4 5" key="1">
    <citation type="submission" date="2018-12" db="EMBL/GenBank/DDBJ databases">
        <title>Persistence of Moraxella catarrhalis in Chronic Obstructive Pulmonary Disease and Regulation of the Hag/MID Adhesin.</title>
        <authorList>
            <person name="Murphy T."/>
            <person name="Zhao X."/>
            <person name="Vyas G."/>
            <person name="Aluvathingal J."/>
            <person name="Nadendla S."/>
            <person name="Tallon L."/>
            <person name="Tettelin H."/>
        </authorList>
    </citation>
    <scope>NUCLEOTIDE SEQUENCE [LARGE SCALE GENOMIC DNA]</scope>
    <source>
        <strain evidence="3 4">173P27B1</strain>
        <strain evidence="2 5">46P58B1</strain>
    </source>
</reference>
<gene>
    <name evidence="2" type="ORF">EJK53_1021</name>
    <name evidence="3" type="ORF">EJK54_1201</name>
</gene>
<keyword evidence="4" id="KW-1185">Reference proteome</keyword>
<evidence type="ECO:0000256" key="1">
    <source>
        <dbReference type="SAM" id="MobiDB-lite"/>
    </source>
</evidence>